<dbReference type="NCBIfam" id="TIGR00671">
    <property type="entry name" value="baf"/>
    <property type="match status" value="1"/>
</dbReference>
<organism evidence="17 18">
    <name type="scientific">Pseudazoarcus pumilus</name>
    <dbReference type="NCBI Taxonomy" id="2067960"/>
    <lineage>
        <taxon>Bacteria</taxon>
        <taxon>Pseudomonadati</taxon>
        <taxon>Pseudomonadota</taxon>
        <taxon>Betaproteobacteria</taxon>
        <taxon>Rhodocyclales</taxon>
        <taxon>Zoogloeaceae</taxon>
        <taxon>Pseudazoarcus</taxon>
    </lineage>
</organism>
<dbReference type="InterPro" id="IPR043129">
    <property type="entry name" value="ATPase_NBD"/>
</dbReference>
<feature type="binding site" evidence="16">
    <location>
        <position position="119"/>
    </location>
    <ligand>
        <name>ATP</name>
        <dbReference type="ChEBI" id="CHEBI:30616"/>
    </ligand>
</feature>
<proteinExistence type="inferred from homology"/>
<dbReference type="Pfam" id="PF03309">
    <property type="entry name" value="Pan_kinase"/>
    <property type="match status" value="1"/>
</dbReference>
<dbReference type="PANTHER" id="PTHR34265:SF1">
    <property type="entry name" value="TYPE III PANTOTHENATE KINASE"/>
    <property type="match status" value="1"/>
</dbReference>
<evidence type="ECO:0000256" key="1">
    <source>
        <dbReference type="ARBA" id="ARBA00001206"/>
    </source>
</evidence>
<evidence type="ECO:0000256" key="15">
    <source>
        <dbReference type="ARBA" id="ARBA00040883"/>
    </source>
</evidence>
<keyword evidence="9 16" id="KW-0547">Nucleotide-binding</keyword>
<evidence type="ECO:0000313" key="17">
    <source>
        <dbReference type="EMBL" id="AUN94299.1"/>
    </source>
</evidence>
<evidence type="ECO:0000256" key="5">
    <source>
        <dbReference type="ARBA" id="ARBA00011738"/>
    </source>
</evidence>
<dbReference type="EMBL" id="CP025682">
    <property type="protein sequence ID" value="AUN94299.1"/>
    <property type="molecule type" value="Genomic_DNA"/>
</dbReference>
<keyword evidence="7 16" id="KW-0963">Cytoplasm</keyword>
<dbReference type="AlphaFoldDB" id="A0A2I6S4W9"/>
<feature type="binding site" evidence="16">
    <location>
        <position position="87"/>
    </location>
    <ligand>
        <name>substrate</name>
    </ligand>
</feature>
<comment type="cofactor">
    <cofactor evidence="16">
        <name>NH4(+)</name>
        <dbReference type="ChEBI" id="CHEBI:28938"/>
    </cofactor>
    <cofactor evidence="16">
        <name>K(+)</name>
        <dbReference type="ChEBI" id="CHEBI:29103"/>
    </cofactor>
    <text evidence="16">A monovalent cation. Ammonium or potassium.</text>
</comment>
<comment type="subcellular location">
    <subcellularLocation>
        <location evidence="3 16">Cytoplasm</location>
    </subcellularLocation>
</comment>
<dbReference type="UniPathway" id="UPA00241">
    <property type="reaction ID" value="UER00352"/>
</dbReference>
<evidence type="ECO:0000256" key="4">
    <source>
        <dbReference type="ARBA" id="ARBA00005225"/>
    </source>
</evidence>
<keyword evidence="18" id="KW-1185">Reference proteome</keyword>
<evidence type="ECO:0000256" key="8">
    <source>
        <dbReference type="ARBA" id="ARBA00022679"/>
    </source>
</evidence>
<dbReference type="OrthoDB" id="9781305at2"/>
<evidence type="ECO:0000256" key="14">
    <source>
        <dbReference type="ARBA" id="ARBA00038036"/>
    </source>
</evidence>
<comment type="caution">
    <text evidence="16">Lacks conserved residue(s) required for the propagation of feature annotation.</text>
</comment>
<comment type="pathway">
    <text evidence="4 16">Cofactor biosynthesis; coenzyme A biosynthesis; CoA from (R)-pantothenate: step 1/5.</text>
</comment>
<dbReference type="PANTHER" id="PTHR34265">
    <property type="entry name" value="TYPE III PANTOTHENATE KINASE"/>
    <property type="match status" value="1"/>
</dbReference>
<gene>
    <name evidence="16" type="primary">coaX</name>
    <name evidence="17" type="ORF">C0099_04710</name>
</gene>
<protein>
    <recommendedName>
        <fullName evidence="15 16">Type III pantothenate kinase</fullName>
        <ecNumber evidence="6 16">2.7.1.33</ecNumber>
    </recommendedName>
    <alternativeName>
        <fullName evidence="16">PanK-III</fullName>
    </alternativeName>
    <alternativeName>
        <fullName evidence="16">Pantothenic acid kinase</fullName>
    </alternativeName>
</protein>
<keyword evidence="10 16" id="KW-0418">Kinase</keyword>
<feature type="binding site" evidence="16">
    <location>
        <begin position="7"/>
        <end position="14"/>
    </location>
    <ligand>
        <name>ATP</name>
        <dbReference type="ChEBI" id="CHEBI:30616"/>
    </ligand>
</feature>
<evidence type="ECO:0000256" key="9">
    <source>
        <dbReference type="ARBA" id="ARBA00022741"/>
    </source>
</evidence>
<dbReference type="Proteomes" id="UP000242205">
    <property type="component" value="Chromosome"/>
</dbReference>
<dbReference type="CDD" id="cd24015">
    <property type="entry name" value="ASKHA_NBD_PanK-III"/>
    <property type="match status" value="1"/>
</dbReference>
<dbReference type="InterPro" id="IPR004619">
    <property type="entry name" value="Type_III_PanK"/>
</dbReference>
<name>A0A2I6S4W9_9RHOO</name>
<dbReference type="SUPFAM" id="SSF53067">
    <property type="entry name" value="Actin-like ATPase domain"/>
    <property type="match status" value="2"/>
</dbReference>
<evidence type="ECO:0000256" key="3">
    <source>
        <dbReference type="ARBA" id="ARBA00004496"/>
    </source>
</evidence>
<evidence type="ECO:0000256" key="16">
    <source>
        <dbReference type="HAMAP-Rule" id="MF_01274"/>
    </source>
</evidence>
<evidence type="ECO:0000256" key="13">
    <source>
        <dbReference type="ARBA" id="ARBA00022993"/>
    </source>
</evidence>
<dbReference type="GO" id="GO:0004594">
    <property type="term" value="F:pantothenate kinase activity"/>
    <property type="evidence" value="ECO:0007669"/>
    <property type="project" value="UniProtKB-UniRule"/>
</dbReference>
<evidence type="ECO:0000256" key="12">
    <source>
        <dbReference type="ARBA" id="ARBA00022958"/>
    </source>
</evidence>
<comment type="similarity">
    <text evidence="14 16">Belongs to the type III pantothenate kinase family.</text>
</comment>
<feature type="binding site" evidence="16">
    <location>
        <position position="169"/>
    </location>
    <ligand>
        <name>substrate</name>
    </ligand>
</feature>
<evidence type="ECO:0000256" key="7">
    <source>
        <dbReference type="ARBA" id="ARBA00022490"/>
    </source>
</evidence>
<dbReference type="GO" id="GO:0005524">
    <property type="term" value="F:ATP binding"/>
    <property type="evidence" value="ECO:0007669"/>
    <property type="project" value="UniProtKB-UniRule"/>
</dbReference>
<dbReference type="HAMAP" id="MF_01274">
    <property type="entry name" value="Pantothen_kinase_3"/>
    <property type="match status" value="1"/>
</dbReference>
<evidence type="ECO:0000256" key="11">
    <source>
        <dbReference type="ARBA" id="ARBA00022840"/>
    </source>
</evidence>
<reference evidence="17 18" key="1">
    <citation type="submission" date="2018-01" db="EMBL/GenBank/DDBJ databases">
        <authorList>
            <person name="Fu G.-Y."/>
        </authorList>
    </citation>
    <scope>NUCLEOTIDE SEQUENCE [LARGE SCALE GENOMIC DNA]</scope>
    <source>
        <strain evidence="17 18">SY39</strain>
    </source>
</reference>
<dbReference type="EC" id="2.7.1.33" evidence="6 16"/>
<keyword evidence="12 16" id="KW-0630">Potassium</keyword>
<feature type="active site" description="Proton acceptor" evidence="16">
    <location>
        <position position="96"/>
    </location>
</feature>
<sequence>MTHLLIDAGNTRVKWALVRHGEWLDHGALEHHRIATLAQVTAGHAPVGVLGTNVAGAHVAEAIAAALPLAPRWLTPRERCCGVINRYDDPAQLGADRWAALIGARAACPGPLLVVGAGTATTVDVLSAEGEFLGGLILPGEALMRRSLARDTAGLPLAEGDPVDCPRNTRDAIVTGCLQAQAGAIERMFRHIGEQPGALCVLAGGAAERIAPLLALPLRRIDDLVLRGLARIAADEAAGGADDKRILG</sequence>
<comment type="function">
    <text evidence="16">Catalyzes the phosphorylation of pantothenate (Pan), the first step in CoA biosynthesis.</text>
</comment>
<comment type="subunit">
    <text evidence="5 16">Homodimer.</text>
</comment>
<keyword evidence="11 16" id="KW-0067">ATP-binding</keyword>
<dbReference type="Gene3D" id="3.30.420.40">
    <property type="match status" value="2"/>
</dbReference>
<keyword evidence="13 16" id="KW-0173">Coenzyme A biosynthesis</keyword>
<evidence type="ECO:0000256" key="6">
    <source>
        <dbReference type="ARBA" id="ARBA00012102"/>
    </source>
</evidence>
<dbReference type="KEGG" id="atw:C0099_04710"/>
<keyword evidence="8 16" id="KW-0808">Transferase</keyword>
<feature type="binding site" evidence="16">
    <location>
        <begin position="94"/>
        <end position="97"/>
    </location>
    <ligand>
        <name>substrate</name>
    </ligand>
</feature>
<evidence type="ECO:0000313" key="18">
    <source>
        <dbReference type="Proteomes" id="UP000242205"/>
    </source>
</evidence>
<dbReference type="GO" id="GO:0015937">
    <property type="term" value="P:coenzyme A biosynthetic process"/>
    <property type="evidence" value="ECO:0007669"/>
    <property type="project" value="UniProtKB-UniRule"/>
</dbReference>
<evidence type="ECO:0000256" key="10">
    <source>
        <dbReference type="ARBA" id="ARBA00022777"/>
    </source>
</evidence>
<accession>A0A2I6S4W9</accession>
<comment type="catalytic activity">
    <reaction evidence="1 16">
        <text>(R)-pantothenate + ATP = (R)-4'-phosphopantothenate + ADP + H(+)</text>
        <dbReference type="Rhea" id="RHEA:16373"/>
        <dbReference type="ChEBI" id="CHEBI:10986"/>
        <dbReference type="ChEBI" id="CHEBI:15378"/>
        <dbReference type="ChEBI" id="CHEBI:29032"/>
        <dbReference type="ChEBI" id="CHEBI:30616"/>
        <dbReference type="ChEBI" id="CHEBI:456216"/>
        <dbReference type="EC" id="2.7.1.33"/>
    </reaction>
</comment>
<comment type="cofactor">
    <cofactor evidence="2">
        <name>K(+)</name>
        <dbReference type="ChEBI" id="CHEBI:29103"/>
    </cofactor>
</comment>
<dbReference type="GO" id="GO:0005737">
    <property type="term" value="C:cytoplasm"/>
    <property type="evidence" value="ECO:0007669"/>
    <property type="project" value="UniProtKB-SubCell"/>
</dbReference>
<evidence type="ECO:0000256" key="2">
    <source>
        <dbReference type="ARBA" id="ARBA00001958"/>
    </source>
</evidence>
<dbReference type="RefSeq" id="WP_102246369.1">
    <property type="nucleotide sequence ID" value="NZ_CP025682.1"/>
</dbReference>